<sequence>MSKARNSAALIAGMLLLSACSTIGSLFGPDETIRVGEIGRSLQCGAQSADMSMQAFASADAVRAWQQTSGVELIRGDQSMQAGTYVLIQTGKRPTAGYGLVVAPEAPVYDRVVRLHATLFTPGADAMVAQVETSPCVLVRLPGPAWSGVALYDQSGKRRIQVKP</sequence>
<dbReference type="InterPro" id="IPR025748">
    <property type="entry name" value="PrcB_C_dom"/>
</dbReference>
<evidence type="ECO:0000256" key="1">
    <source>
        <dbReference type="SAM" id="SignalP"/>
    </source>
</evidence>
<keyword evidence="4" id="KW-1185">Reference proteome</keyword>
<reference evidence="3" key="1">
    <citation type="submission" date="2020-03" db="EMBL/GenBank/DDBJ databases">
        <title>Solimonas marina sp. nov., isolated from deep seawater of the Pacific Ocean.</title>
        <authorList>
            <person name="Liu X."/>
            <person name="Lai Q."/>
            <person name="Sun F."/>
            <person name="Gai Y."/>
            <person name="Li G."/>
            <person name="Shao Z."/>
        </authorList>
    </citation>
    <scope>NUCLEOTIDE SEQUENCE</scope>
    <source>
        <strain evidence="3">C16B3</strain>
    </source>
</reference>
<dbReference type="Proteomes" id="UP000653472">
    <property type="component" value="Unassembled WGS sequence"/>
</dbReference>
<feature type="domain" description="PrcB C-terminal" evidence="2">
    <location>
        <begin position="84"/>
        <end position="142"/>
    </location>
</feature>
<dbReference type="GO" id="GO:0006508">
    <property type="term" value="P:proteolysis"/>
    <property type="evidence" value="ECO:0007669"/>
    <property type="project" value="UniProtKB-KW"/>
</dbReference>
<evidence type="ECO:0000313" key="4">
    <source>
        <dbReference type="Proteomes" id="UP000653472"/>
    </source>
</evidence>
<comment type="caution">
    <text evidence="3">The sequence shown here is derived from an EMBL/GenBank/DDBJ whole genome shotgun (WGS) entry which is preliminary data.</text>
</comment>
<evidence type="ECO:0000313" key="3">
    <source>
        <dbReference type="EMBL" id="NKF21607.1"/>
    </source>
</evidence>
<proteinExistence type="predicted"/>
<dbReference type="Pfam" id="PF14343">
    <property type="entry name" value="PrcB_C"/>
    <property type="match status" value="1"/>
</dbReference>
<dbReference type="RefSeq" id="WP_168146857.1">
    <property type="nucleotide sequence ID" value="NZ_JAAVXB010000002.1"/>
</dbReference>
<protein>
    <submittedName>
        <fullName evidence="3">Protease complex subunit PrcB family protein</fullName>
    </submittedName>
</protein>
<dbReference type="AlphaFoldDB" id="A0A970B3T6"/>
<gene>
    <name evidence="3" type="ORF">G7Y82_04705</name>
</gene>
<dbReference type="GO" id="GO:0008233">
    <property type="term" value="F:peptidase activity"/>
    <property type="evidence" value="ECO:0007669"/>
    <property type="project" value="UniProtKB-KW"/>
</dbReference>
<dbReference type="EMBL" id="JAAVXB010000002">
    <property type="protein sequence ID" value="NKF21607.1"/>
    <property type="molecule type" value="Genomic_DNA"/>
</dbReference>
<feature type="signal peptide" evidence="1">
    <location>
        <begin position="1"/>
        <end position="24"/>
    </location>
</feature>
<accession>A0A970B3T6</accession>
<feature type="chain" id="PRO_5036787341" evidence="1">
    <location>
        <begin position="25"/>
        <end position="164"/>
    </location>
</feature>
<evidence type="ECO:0000259" key="2">
    <source>
        <dbReference type="Pfam" id="PF14343"/>
    </source>
</evidence>
<keyword evidence="1" id="KW-0732">Signal</keyword>
<name>A0A970B3T6_9GAMM</name>
<keyword evidence="3" id="KW-0378">Hydrolase</keyword>
<organism evidence="3 4">
    <name type="scientific">Solimonas marina</name>
    <dbReference type="NCBI Taxonomy" id="2714601"/>
    <lineage>
        <taxon>Bacteria</taxon>
        <taxon>Pseudomonadati</taxon>
        <taxon>Pseudomonadota</taxon>
        <taxon>Gammaproteobacteria</taxon>
        <taxon>Nevskiales</taxon>
        <taxon>Nevskiaceae</taxon>
        <taxon>Solimonas</taxon>
    </lineage>
</organism>
<dbReference type="PROSITE" id="PS51257">
    <property type="entry name" value="PROKAR_LIPOPROTEIN"/>
    <property type="match status" value="1"/>
</dbReference>
<keyword evidence="3" id="KW-0645">Protease</keyword>